<dbReference type="PROSITE" id="PS50297">
    <property type="entry name" value="ANK_REP_REGION"/>
    <property type="match status" value="1"/>
</dbReference>
<feature type="region of interest" description="Disordered" evidence="4">
    <location>
        <begin position="236"/>
        <end position="256"/>
    </location>
</feature>
<dbReference type="InterPro" id="IPR002110">
    <property type="entry name" value="Ankyrin_rpt"/>
</dbReference>
<dbReference type="PANTHER" id="PTHR24173">
    <property type="entry name" value="ANKYRIN REPEAT CONTAINING"/>
    <property type="match status" value="1"/>
</dbReference>
<dbReference type="Gene3D" id="1.25.40.20">
    <property type="entry name" value="Ankyrin repeat-containing domain"/>
    <property type="match status" value="2"/>
</dbReference>
<dbReference type="Proteomes" id="UP001230188">
    <property type="component" value="Unassembled WGS sequence"/>
</dbReference>
<dbReference type="SMART" id="SM00456">
    <property type="entry name" value="WW"/>
    <property type="match status" value="3"/>
</dbReference>
<feature type="repeat" description="ANK" evidence="3">
    <location>
        <begin position="449"/>
        <end position="481"/>
    </location>
</feature>
<keyword evidence="2 3" id="KW-0040">ANK repeat</keyword>
<dbReference type="SMART" id="SM00248">
    <property type="entry name" value="ANK"/>
    <property type="match status" value="6"/>
</dbReference>
<dbReference type="Pfam" id="PF00397">
    <property type="entry name" value="WW"/>
    <property type="match status" value="1"/>
</dbReference>
<dbReference type="InterPro" id="IPR036770">
    <property type="entry name" value="Ankyrin_rpt-contain_sf"/>
</dbReference>
<dbReference type="SUPFAM" id="SSF51045">
    <property type="entry name" value="WW domain"/>
    <property type="match status" value="1"/>
</dbReference>
<dbReference type="PROSITE" id="PS50088">
    <property type="entry name" value="ANK_REPEAT"/>
    <property type="match status" value="1"/>
</dbReference>
<dbReference type="PROSITE" id="PS50020">
    <property type="entry name" value="WW_DOMAIN_2"/>
    <property type="match status" value="2"/>
</dbReference>
<dbReference type="CDD" id="cd00201">
    <property type="entry name" value="WW"/>
    <property type="match status" value="1"/>
</dbReference>
<name>A0AAD7UQU8_9STRA</name>
<comment type="caution">
    <text evidence="6">The sequence shown here is derived from an EMBL/GenBank/DDBJ whole genome shotgun (WGS) entry which is preliminary data.</text>
</comment>
<evidence type="ECO:0000256" key="2">
    <source>
        <dbReference type="ARBA" id="ARBA00023043"/>
    </source>
</evidence>
<gene>
    <name evidence="6" type="ORF">CTAYLR_000845</name>
</gene>
<reference evidence="6" key="1">
    <citation type="submission" date="2023-01" db="EMBL/GenBank/DDBJ databases">
        <title>Metagenome sequencing of chrysophaentin producing Chrysophaeum taylorii.</title>
        <authorList>
            <person name="Davison J."/>
            <person name="Bewley C."/>
        </authorList>
    </citation>
    <scope>NUCLEOTIDE SEQUENCE</scope>
    <source>
        <strain evidence="6">NIES-1699</strain>
    </source>
</reference>
<feature type="region of interest" description="Disordered" evidence="4">
    <location>
        <begin position="13"/>
        <end position="89"/>
    </location>
</feature>
<dbReference type="Pfam" id="PF12796">
    <property type="entry name" value="Ank_2"/>
    <property type="match status" value="2"/>
</dbReference>
<protein>
    <recommendedName>
        <fullName evidence="5">WW domain-containing protein</fullName>
    </recommendedName>
</protein>
<feature type="compositionally biased region" description="Basic and acidic residues" evidence="4">
    <location>
        <begin position="122"/>
        <end position="157"/>
    </location>
</feature>
<feature type="compositionally biased region" description="Low complexity" evidence="4">
    <location>
        <begin position="69"/>
        <end position="79"/>
    </location>
</feature>
<evidence type="ECO:0000256" key="4">
    <source>
        <dbReference type="SAM" id="MobiDB-lite"/>
    </source>
</evidence>
<dbReference type="EMBL" id="JAQMWT010000005">
    <property type="protein sequence ID" value="KAJ8614468.1"/>
    <property type="molecule type" value="Genomic_DNA"/>
</dbReference>
<dbReference type="AlphaFoldDB" id="A0AAD7UQU8"/>
<feature type="region of interest" description="Disordered" evidence="4">
    <location>
        <begin position="122"/>
        <end position="179"/>
    </location>
</feature>
<organism evidence="6 7">
    <name type="scientific">Chrysophaeum taylorii</name>
    <dbReference type="NCBI Taxonomy" id="2483200"/>
    <lineage>
        <taxon>Eukaryota</taxon>
        <taxon>Sar</taxon>
        <taxon>Stramenopiles</taxon>
        <taxon>Ochrophyta</taxon>
        <taxon>Pelagophyceae</taxon>
        <taxon>Pelagomonadales</taxon>
        <taxon>Pelagomonadaceae</taxon>
        <taxon>Chrysophaeum</taxon>
    </lineage>
</organism>
<dbReference type="InterPro" id="IPR001202">
    <property type="entry name" value="WW_dom"/>
</dbReference>
<evidence type="ECO:0000313" key="7">
    <source>
        <dbReference type="Proteomes" id="UP001230188"/>
    </source>
</evidence>
<accession>A0AAD7UQU8</accession>
<feature type="compositionally biased region" description="Pro residues" evidence="4">
    <location>
        <begin position="59"/>
        <end position="68"/>
    </location>
</feature>
<dbReference type="InterPro" id="IPR036020">
    <property type="entry name" value="WW_dom_sf"/>
</dbReference>
<dbReference type="PANTHER" id="PTHR24173:SF74">
    <property type="entry name" value="ANKYRIN REPEAT DOMAIN-CONTAINING PROTEIN 16"/>
    <property type="match status" value="1"/>
</dbReference>
<evidence type="ECO:0000313" key="6">
    <source>
        <dbReference type="EMBL" id="KAJ8614468.1"/>
    </source>
</evidence>
<keyword evidence="7" id="KW-1185">Reference proteome</keyword>
<evidence type="ECO:0000256" key="1">
    <source>
        <dbReference type="ARBA" id="ARBA00022737"/>
    </source>
</evidence>
<proteinExistence type="predicted"/>
<feature type="compositionally biased region" description="Basic and acidic residues" evidence="4">
    <location>
        <begin position="236"/>
        <end position="248"/>
    </location>
</feature>
<sequence>MRGCALSVAHAIATRNFDDDDDDDDDDESSDVPGEMERTQTLFHQVPAKRASPFKRKTPPPPKNPPASSPVAAGAPATSEESESETVPLAAARRRAEFLEARVREEEARIERQRKRMLELEREAVERETQVAAAEARRASEAKRLEEEESRSREKLEAAAAARRAAHASKLRALEEEEEKRLAEIAAAREARLRREADESFRDAEARRASLVLIEEQTAELQKRYEELERERAQREAEVSAAEQREAARMVGPHQSLYDVLEEAAAKSPDDDDDDDDEKLPEPHRAAAAGRVATLAALSDEAVLARDAARRTPLFYACAHGREECVDLLLRRAPRAAETADANGDAPLHAAVSAGAAGCARRLVDAAAPNEKKFVERANGLGMRAAHLASNVACLEVLLEAGASFFVEDAQRRTPLFVACAMNRFECATFLLEVADLEPPGSISAVDARGDTALHAAACNGAEACVRLLLESGIQCDLSNHHGLRAVDLAARRGHAGCRRLLAEYHLHHSARSRFDSVLFLATIEGHRQCKRHLEQQQGYEIIRRGVAAAENSNSLEASAYRAGREMKLAQWGSWIAYENPDNLGVFWYNHLSGDAQWTKPDSVRDAQTRLGSERSKWEAMRTNSMRLAQLGDWIMYREKGCAHPFYYHPATGDFAWERPDDRDLLADRPLNTTTRPPAPATTSWTSYADAATGATFWYNHLTHQSQWDRPDDDLATTLLEEQPGDLHQQQEDHAAVVDNINDLGI</sequence>
<dbReference type="Gene3D" id="2.20.70.10">
    <property type="match status" value="2"/>
</dbReference>
<evidence type="ECO:0000259" key="5">
    <source>
        <dbReference type="PROSITE" id="PS50020"/>
    </source>
</evidence>
<feature type="domain" description="WW" evidence="5">
    <location>
        <begin position="575"/>
        <end position="603"/>
    </location>
</feature>
<dbReference type="SUPFAM" id="SSF48403">
    <property type="entry name" value="Ankyrin repeat"/>
    <property type="match status" value="1"/>
</dbReference>
<feature type="compositionally biased region" description="Acidic residues" evidence="4">
    <location>
        <begin position="18"/>
        <end position="30"/>
    </location>
</feature>
<evidence type="ECO:0000256" key="3">
    <source>
        <dbReference type="PROSITE-ProRule" id="PRU00023"/>
    </source>
</evidence>
<feature type="domain" description="WW" evidence="5">
    <location>
        <begin position="679"/>
        <end position="713"/>
    </location>
</feature>
<keyword evidence="1" id="KW-0677">Repeat</keyword>
<dbReference type="PROSITE" id="PS01159">
    <property type="entry name" value="WW_DOMAIN_1"/>
    <property type="match status" value="1"/>
</dbReference>